<dbReference type="InterPro" id="IPR012132">
    <property type="entry name" value="GMC_OxRdtase"/>
</dbReference>
<feature type="region of interest" description="Disordered" evidence="2">
    <location>
        <begin position="316"/>
        <end position="347"/>
    </location>
</feature>
<dbReference type="OrthoDB" id="269227at2759"/>
<dbReference type="AlphaFoldDB" id="A0A5B7EZI4"/>
<protein>
    <submittedName>
        <fullName evidence="4">Glucose dehydrogenase [FAD, quinone]</fullName>
    </submittedName>
</protein>
<dbReference type="PANTHER" id="PTHR11552">
    <property type="entry name" value="GLUCOSE-METHANOL-CHOLINE GMC OXIDOREDUCTASE"/>
    <property type="match status" value="1"/>
</dbReference>
<evidence type="ECO:0000313" key="4">
    <source>
        <dbReference type="EMBL" id="MPC39652.1"/>
    </source>
</evidence>
<organism evidence="4 5">
    <name type="scientific">Portunus trituberculatus</name>
    <name type="common">Swimming crab</name>
    <name type="synonym">Neptunus trituberculatus</name>
    <dbReference type="NCBI Taxonomy" id="210409"/>
    <lineage>
        <taxon>Eukaryota</taxon>
        <taxon>Metazoa</taxon>
        <taxon>Ecdysozoa</taxon>
        <taxon>Arthropoda</taxon>
        <taxon>Crustacea</taxon>
        <taxon>Multicrustacea</taxon>
        <taxon>Malacostraca</taxon>
        <taxon>Eumalacostraca</taxon>
        <taxon>Eucarida</taxon>
        <taxon>Decapoda</taxon>
        <taxon>Pleocyemata</taxon>
        <taxon>Brachyura</taxon>
        <taxon>Eubrachyura</taxon>
        <taxon>Portunoidea</taxon>
        <taxon>Portunidae</taxon>
        <taxon>Portuninae</taxon>
        <taxon>Portunus</taxon>
    </lineage>
</organism>
<evidence type="ECO:0000256" key="1">
    <source>
        <dbReference type="ARBA" id="ARBA00010790"/>
    </source>
</evidence>
<evidence type="ECO:0000259" key="3">
    <source>
        <dbReference type="Pfam" id="PF05199"/>
    </source>
</evidence>
<dbReference type="PANTHER" id="PTHR11552:SF147">
    <property type="entry name" value="CHOLINE DEHYDROGENASE, MITOCHONDRIAL"/>
    <property type="match status" value="1"/>
</dbReference>
<name>A0A5B7EZI4_PORTR</name>
<dbReference type="SUPFAM" id="SSF51905">
    <property type="entry name" value="FAD/NAD(P)-binding domain"/>
    <property type="match status" value="1"/>
</dbReference>
<proteinExistence type="inferred from homology"/>
<dbReference type="InterPro" id="IPR007867">
    <property type="entry name" value="GMC_OxRtase_C"/>
</dbReference>
<comment type="caution">
    <text evidence="4">The sequence shown here is derived from an EMBL/GenBank/DDBJ whole genome shotgun (WGS) entry which is preliminary data.</text>
</comment>
<dbReference type="Pfam" id="PF05199">
    <property type="entry name" value="GMC_oxred_C"/>
    <property type="match status" value="1"/>
</dbReference>
<dbReference type="Gene3D" id="3.50.50.60">
    <property type="entry name" value="FAD/NAD(P)-binding domain"/>
    <property type="match status" value="1"/>
</dbReference>
<evidence type="ECO:0000313" key="5">
    <source>
        <dbReference type="Proteomes" id="UP000324222"/>
    </source>
</evidence>
<dbReference type="GO" id="GO:0016614">
    <property type="term" value="F:oxidoreductase activity, acting on CH-OH group of donors"/>
    <property type="evidence" value="ECO:0007669"/>
    <property type="project" value="InterPro"/>
</dbReference>
<dbReference type="SUPFAM" id="SSF54373">
    <property type="entry name" value="FAD-linked reductases, C-terminal domain"/>
    <property type="match status" value="1"/>
</dbReference>
<dbReference type="EMBL" id="VSRR010004431">
    <property type="protein sequence ID" value="MPC39652.1"/>
    <property type="molecule type" value="Genomic_DNA"/>
</dbReference>
<dbReference type="InterPro" id="IPR036188">
    <property type="entry name" value="FAD/NAD-bd_sf"/>
</dbReference>
<gene>
    <name evidence="4" type="primary">Gld_17</name>
    <name evidence="4" type="ORF">E2C01_033197</name>
</gene>
<feature type="domain" description="Glucose-methanol-choline oxidoreductase C-terminal" evidence="3">
    <location>
        <begin position="128"/>
        <end position="301"/>
    </location>
</feature>
<dbReference type="Proteomes" id="UP000324222">
    <property type="component" value="Unassembled WGS sequence"/>
</dbReference>
<dbReference type="GO" id="GO:0050660">
    <property type="term" value="F:flavin adenine dinucleotide binding"/>
    <property type="evidence" value="ECO:0007669"/>
    <property type="project" value="InterPro"/>
</dbReference>
<evidence type="ECO:0000256" key="2">
    <source>
        <dbReference type="SAM" id="MobiDB-lite"/>
    </source>
</evidence>
<reference evidence="4 5" key="1">
    <citation type="submission" date="2019-05" db="EMBL/GenBank/DDBJ databases">
        <title>Another draft genome of Portunus trituberculatus and its Hox gene families provides insights of decapod evolution.</title>
        <authorList>
            <person name="Jeong J.-H."/>
            <person name="Song I."/>
            <person name="Kim S."/>
            <person name="Choi T."/>
            <person name="Kim D."/>
            <person name="Ryu S."/>
            <person name="Kim W."/>
        </authorList>
    </citation>
    <scope>NUCLEOTIDE SEQUENCE [LARGE SCALE GENOMIC DNA]</scope>
    <source>
        <tissue evidence="4">Muscle</tissue>
    </source>
</reference>
<dbReference type="Gene3D" id="3.30.410.40">
    <property type="match status" value="1"/>
</dbReference>
<dbReference type="Gene3D" id="3.30.560.10">
    <property type="entry name" value="Glucose Oxidase, domain 3"/>
    <property type="match status" value="1"/>
</dbReference>
<sequence>MCLYGLTWTLGSHVPNTVSDIFNPKQSEVFCAKVNVEFFVRTVIISFLPLAGAFTSPIGQFGHAWANVLQKGDPEWPDVQLYMVSSGLAQEGILSSVALGIDRHKYLEQYSPLFGRSGMTIMPYLMRPKSLGSVVLKSRDPFDPPIVDPNYLSHPDDVQALVNGIKLAVEVGRTPAFVKTLGAKLYSKDHLTHSCVFVIGPYSETLLRRIYTVFKSLVEPLRSCAAHQFGSDEYWRCFVKNMATTFYHFAGTCKMGPASDPFSVVDQNLRVRGVAGLRVVDASVMPVVVSGNPMAAIIMIAERAADLMKEEWGATEGGAGQQYSSSTHAHQELSSGSSSSGYQTVST</sequence>
<accession>A0A5B7EZI4</accession>
<comment type="similarity">
    <text evidence="1">Belongs to the GMC oxidoreductase family.</text>
</comment>
<keyword evidence="5" id="KW-1185">Reference proteome</keyword>